<proteinExistence type="predicted"/>
<feature type="compositionally biased region" description="Basic and acidic residues" evidence="1">
    <location>
        <begin position="266"/>
        <end position="276"/>
    </location>
</feature>
<reference evidence="2" key="1">
    <citation type="submission" date="2016-11" db="UniProtKB">
        <authorList>
            <consortium name="WormBaseParasite"/>
        </authorList>
    </citation>
    <scope>IDENTIFICATION</scope>
    <source>
        <strain evidence="2">pt0022</strain>
    </source>
</reference>
<dbReference type="AlphaFoldDB" id="A0A1I8EX83"/>
<name>A0A1I8EX83_WUCBA</name>
<feature type="region of interest" description="Disordered" evidence="1">
    <location>
        <begin position="256"/>
        <end position="276"/>
    </location>
</feature>
<accession>A0A1I8EX83</accession>
<evidence type="ECO:0000313" key="2">
    <source>
        <dbReference type="WBParaSite" id="maker-PairedContig_6142-snap-gene-0.14-mRNA-1"/>
    </source>
</evidence>
<sequence length="276" mass="31741">MLRIFIEIARFIAEAILLIVSAEITMIVLIVQCCSIKKHVNIYRKGRQQVRKYESESKVQQEAASLNFEKVYKAMGRDVVATNPSTTVNGNKNENAKLQKKQQANFKQSPPLVQKLPQKMKDENEMRPKINGLVSMKPELVSMKPEQKKEVNNSVEKKLEEDDAKKSYSNVKESVRYNDSKEKCRKDSETFPILSATHFKECNKRLLTKNIQQMLGVKFIPSKKEFVQVKIILDEKPEALDLSQVLLKKNENEVKMNELEGNYPTSEDKESETGDE</sequence>
<dbReference type="WBParaSite" id="maker-PairedContig_6142-snap-gene-0.14-mRNA-1">
    <property type="protein sequence ID" value="maker-PairedContig_6142-snap-gene-0.14-mRNA-1"/>
    <property type="gene ID" value="maker-PairedContig_6142-snap-gene-0.14"/>
</dbReference>
<evidence type="ECO:0000256" key="1">
    <source>
        <dbReference type="SAM" id="MobiDB-lite"/>
    </source>
</evidence>
<organism evidence="2">
    <name type="scientific">Wuchereria bancrofti</name>
    <dbReference type="NCBI Taxonomy" id="6293"/>
    <lineage>
        <taxon>Eukaryota</taxon>
        <taxon>Metazoa</taxon>
        <taxon>Ecdysozoa</taxon>
        <taxon>Nematoda</taxon>
        <taxon>Chromadorea</taxon>
        <taxon>Rhabditida</taxon>
        <taxon>Spirurina</taxon>
        <taxon>Spiruromorpha</taxon>
        <taxon>Filarioidea</taxon>
        <taxon>Onchocercidae</taxon>
        <taxon>Wuchereria</taxon>
    </lineage>
</organism>
<protein>
    <submittedName>
        <fullName evidence="2">Uncharacterized protein</fullName>
    </submittedName>
</protein>
<feature type="region of interest" description="Disordered" evidence="1">
    <location>
        <begin position="145"/>
        <end position="164"/>
    </location>
</feature>